<dbReference type="InterPro" id="IPR016032">
    <property type="entry name" value="Sig_transdc_resp-reg_C-effctor"/>
</dbReference>
<gene>
    <name evidence="4" type="ORF">AVDCRST_MAG93-7120</name>
</gene>
<name>A0A6J4M6U0_9CHLR</name>
<dbReference type="InterPro" id="IPR001867">
    <property type="entry name" value="OmpR/PhoB-type_DNA-bd"/>
</dbReference>
<evidence type="ECO:0000313" key="4">
    <source>
        <dbReference type="EMBL" id="CAA9350986.1"/>
    </source>
</evidence>
<dbReference type="AlphaFoldDB" id="A0A6J4M6U0"/>
<feature type="domain" description="OmpR/PhoB-type" evidence="3">
    <location>
        <begin position="26"/>
        <end position="121"/>
    </location>
</feature>
<evidence type="ECO:0000256" key="1">
    <source>
        <dbReference type="ARBA" id="ARBA00023125"/>
    </source>
</evidence>
<dbReference type="PROSITE" id="PS51755">
    <property type="entry name" value="OMPR_PHOB"/>
    <property type="match status" value="1"/>
</dbReference>
<dbReference type="EMBL" id="CADCTR010002404">
    <property type="protein sequence ID" value="CAA9350986.1"/>
    <property type="molecule type" value="Genomic_DNA"/>
</dbReference>
<dbReference type="Gene3D" id="1.10.10.10">
    <property type="entry name" value="Winged helix-like DNA-binding domain superfamily/Winged helix DNA-binding domain"/>
    <property type="match status" value="1"/>
</dbReference>
<dbReference type="SUPFAM" id="SSF46894">
    <property type="entry name" value="C-terminal effector domain of the bipartite response regulators"/>
    <property type="match status" value="1"/>
</dbReference>
<feature type="DNA-binding region" description="OmpR/PhoB-type" evidence="2">
    <location>
        <begin position="26"/>
        <end position="121"/>
    </location>
</feature>
<dbReference type="GO" id="GO:0003677">
    <property type="term" value="F:DNA binding"/>
    <property type="evidence" value="ECO:0007669"/>
    <property type="project" value="UniProtKB-UniRule"/>
</dbReference>
<sequence>MIALRELSEEARFSEVPAHEPAGVSTEELRFRDYRLLPSSRILLKGLAPVAIGSRAFDILNVLVQARGCIVGKRDIVKAVWPTTIVEESNLRFQVAQLRKTLSDDQDLIKTIPGRGYLFALEPQAMSYARVPQGVEMLEVSARREDAPVSRVQFDDHLQKQLSPAKPQGRMCAEARLLLQRFVDTLKLERGAVIVYVQLGE</sequence>
<protein>
    <recommendedName>
        <fullName evidence="3">OmpR/PhoB-type domain-containing protein</fullName>
    </recommendedName>
</protein>
<keyword evidence="1 2" id="KW-0238">DNA-binding</keyword>
<accession>A0A6J4M6U0</accession>
<dbReference type="Pfam" id="PF00486">
    <property type="entry name" value="Trans_reg_C"/>
    <property type="match status" value="1"/>
</dbReference>
<organism evidence="4">
    <name type="scientific">uncultured Chloroflexia bacterium</name>
    <dbReference type="NCBI Taxonomy" id="1672391"/>
    <lineage>
        <taxon>Bacteria</taxon>
        <taxon>Bacillati</taxon>
        <taxon>Chloroflexota</taxon>
        <taxon>Chloroflexia</taxon>
        <taxon>environmental samples</taxon>
    </lineage>
</organism>
<dbReference type="SMART" id="SM00862">
    <property type="entry name" value="Trans_reg_C"/>
    <property type="match status" value="1"/>
</dbReference>
<dbReference type="CDD" id="cd00383">
    <property type="entry name" value="trans_reg_C"/>
    <property type="match status" value="1"/>
</dbReference>
<evidence type="ECO:0000259" key="3">
    <source>
        <dbReference type="PROSITE" id="PS51755"/>
    </source>
</evidence>
<dbReference type="GO" id="GO:0000160">
    <property type="term" value="P:phosphorelay signal transduction system"/>
    <property type="evidence" value="ECO:0007669"/>
    <property type="project" value="InterPro"/>
</dbReference>
<dbReference type="InterPro" id="IPR036388">
    <property type="entry name" value="WH-like_DNA-bd_sf"/>
</dbReference>
<evidence type="ECO:0000256" key="2">
    <source>
        <dbReference type="PROSITE-ProRule" id="PRU01091"/>
    </source>
</evidence>
<dbReference type="GO" id="GO:0006355">
    <property type="term" value="P:regulation of DNA-templated transcription"/>
    <property type="evidence" value="ECO:0007669"/>
    <property type="project" value="InterPro"/>
</dbReference>
<proteinExistence type="predicted"/>
<reference evidence="4" key="1">
    <citation type="submission" date="2020-02" db="EMBL/GenBank/DDBJ databases">
        <authorList>
            <person name="Meier V. D."/>
        </authorList>
    </citation>
    <scope>NUCLEOTIDE SEQUENCE</scope>
    <source>
        <strain evidence="4">AVDCRST_MAG93</strain>
    </source>
</reference>